<evidence type="ECO:0000313" key="8">
    <source>
        <dbReference type="EMBL" id="SNR45933.1"/>
    </source>
</evidence>
<feature type="transmembrane region" description="Helical" evidence="6">
    <location>
        <begin position="775"/>
        <end position="803"/>
    </location>
</feature>
<evidence type="ECO:0000256" key="6">
    <source>
        <dbReference type="SAM" id="Phobius"/>
    </source>
</evidence>
<feature type="transmembrane region" description="Helical" evidence="6">
    <location>
        <begin position="253"/>
        <end position="272"/>
    </location>
</feature>
<dbReference type="InterPro" id="IPR050545">
    <property type="entry name" value="Mycobact_MmpL"/>
</dbReference>
<accession>A0A238WHX0</accession>
<evidence type="ECO:0000256" key="3">
    <source>
        <dbReference type="ARBA" id="ARBA00022692"/>
    </source>
</evidence>
<dbReference type="EMBL" id="FZNQ01000008">
    <property type="protein sequence ID" value="SNR45933.1"/>
    <property type="molecule type" value="Genomic_DNA"/>
</dbReference>
<dbReference type="PANTHER" id="PTHR33406:SF13">
    <property type="entry name" value="MEMBRANE PROTEIN YDFJ"/>
    <property type="match status" value="1"/>
</dbReference>
<proteinExistence type="predicted"/>
<keyword evidence="3 6" id="KW-0812">Transmembrane</keyword>
<gene>
    <name evidence="8" type="ORF">SAMN06264855_1082</name>
</gene>
<dbReference type="RefSeq" id="WP_089384691.1">
    <property type="nucleotide sequence ID" value="NZ_FZNQ01000008.1"/>
</dbReference>
<dbReference type="SUPFAM" id="SSF82866">
    <property type="entry name" value="Multidrug efflux transporter AcrB transmembrane domain"/>
    <property type="match status" value="2"/>
</dbReference>
<evidence type="ECO:0000256" key="2">
    <source>
        <dbReference type="ARBA" id="ARBA00022475"/>
    </source>
</evidence>
<feature type="transmembrane region" description="Helical" evidence="6">
    <location>
        <begin position="279"/>
        <end position="300"/>
    </location>
</feature>
<comment type="subcellular location">
    <subcellularLocation>
        <location evidence="1">Cell membrane</location>
        <topology evidence="1">Multi-pass membrane protein</topology>
    </subcellularLocation>
</comment>
<dbReference type="Pfam" id="PF03176">
    <property type="entry name" value="MMPL"/>
    <property type="match status" value="2"/>
</dbReference>
<dbReference type="GO" id="GO:0005886">
    <property type="term" value="C:plasma membrane"/>
    <property type="evidence" value="ECO:0007669"/>
    <property type="project" value="UniProtKB-SubCell"/>
</dbReference>
<feature type="transmembrane region" description="Helical" evidence="6">
    <location>
        <begin position="445"/>
        <end position="465"/>
    </location>
</feature>
<dbReference type="OrthoDB" id="42357at2157"/>
<evidence type="ECO:0000313" key="9">
    <source>
        <dbReference type="Proteomes" id="UP000198397"/>
    </source>
</evidence>
<keyword evidence="4 6" id="KW-1133">Transmembrane helix</keyword>
<evidence type="ECO:0000256" key="5">
    <source>
        <dbReference type="ARBA" id="ARBA00023136"/>
    </source>
</evidence>
<keyword evidence="9" id="KW-1185">Reference proteome</keyword>
<dbReference type="Gene3D" id="1.20.1640.10">
    <property type="entry name" value="Multidrug efflux transporter AcrB transmembrane domain"/>
    <property type="match status" value="2"/>
</dbReference>
<name>A0A238WHX0_HALVU</name>
<feature type="transmembrane region" description="Helical" evidence="6">
    <location>
        <begin position="338"/>
        <end position="361"/>
    </location>
</feature>
<feature type="domain" description="SSD" evidence="7">
    <location>
        <begin position="293"/>
        <end position="406"/>
    </location>
</feature>
<feature type="transmembrane region" description="Helical" evidence="6">
    <location>
        <begin position="809"/>
        <end position="835"/>
    </location>
</feature>
<feature type="transmembrane region" description="Helical" evidence="6">
    <location>
        <begin position="381"/>
        <end position="403"/>
    </location>
</feature>
<dbReference type="PANTHER" id="PTHR33406">
    <property type="entry name" value="MEMBRANE PROTEIN MJ1562-RELATED"/>
    <property type="match status" value="1"/>
</dbReference>
<dbReference type="AlphaFoldDB" id="A0A238WHX0"/>
<organism evidence="8 9">
    <name type="scientific">Halorubrum vacuolatum</name>
    <name type="common">Natronobacterium vacuolatum</name>
    <dbReference type="NCBI Taxonomy" id="63740"/>
    <lineage>
        <taxon>Archaea</taxon>
        <taxon>Methanobacteriati</taxon>
        <taxon>Methanobacteriota</taxon>
        <taxon>Stenosarchaea group</taxon>
        <taxon>Halobacteria</taxon>
        <taxon>Halobacteriales</taxon>
        <taxon>Haloferacaceae</taxon>
        <taxon>Halorubrum</taxon>
    </lineage>
</organism>
<feature type="transmembrane region" description="Helical" evidence="6">
    <location>
        <begin position="306"/>
        <end position="326"/>
    </location>
</feature>
<keyword evidence="5 6" id="KW-0472">Membrane</keyword>
<reference evidence="8 9" key="1">
    <citation type="submission" date="2017-06" db="EMBL/GenBank/DDBJ databases">
        <authorList>
            <person name="Kim H.J."/>
            <person name="Triplett B.A."/>
        </authorList>
    </citation>
    <scope>NUCLEOTIDE SEQUENCE [LARGE SCALE GENOMIC DNA]</scope>
    <source>
        <strain evidence="8 9">DSM 8800</strain>
    </source>
</reference>
<dbReference type="InterPro" id="IPR004869">
    <property type="entry name" value="MMPL_dom"/>
</dbReference>
<feature type="transmembrane region" description="Helical" evidence="6">
    <location>
        <begin position="736"/>
        <end position="754"/>
    </location>
</feature>
<dbReference type="InterPro" id="IPR000731">
    <property type="entry name" value="SSD"/>
</dbReference>
<feature type="domain" description="SSD" evidence="7">
    <location>
        <begin position="672"/>
        <end position="834"/>
    </location>
</feature>
<protein>
    <submittedName>
        <fullName evidence="8">Predicted exporter protein, RND superfamily</fullName>
    </submittedName>
</protein>
<feature type="transmembrane region" description="Helical" evidence="6">
    <location>
        <begin position="680"/>
        <end position="701"/>
    </location>
</feature>
<evidence type="ECO:0000256" key="1">
    <source>
        <dbReference type="ARBA" id="ARBA00004651"/>
    </source>
</evidence>
<evidence type="ECO:0000259" key="7">
    <source>
        <dbReference type="PROSITE" id="PS50156"/>
    </source>
</evidence>
<sequence>MTSPSTDGRPNWAIVLFERRSRLLVVVLLLATVAVGSGLLFGSGGGFEVATFDVSSPEHEALEMTSDRFDRDTRPVSQVVIHSESTDTVSKPVLLETLRVQQDLRADPTINATLTENQPTVGLANAVALASDPRIALGGETDIEGKYRTLEGRSDEEIDAALGVALRSDDLSPPDQPPVSALVPREYEAGQQANAQLIIVVHDEEATDAELLEAQEAIESTADERFEQSGVESFVLGEQLVLDRSGSATGESFLVVGPLIVLVVVGLLALSYRDPLDVALAAVGIGLVFVWLVGAMSWVGLSFNQLLIAVPCLLVGLSVDYSLHVVMRYREHRTRQPAWPVATAMAAGVAGVVVAIGATTLTTATGFLAGLASPIGLLREFGVAAAIGIGSAFVVFGLLLPALRIELDGLVDRSDRPGAPSTVGSLDGVRRLLVACGSIGSRRPVLVVALAVLVAAGGAMGATAVETSTDRTDFLPEEQAGWMASLPEPLQPASAGLREQTLFVESTFESPSDRTVEILITGNVTAGSVDRTLNAAHAHAEDRPTTATSAADGPVIESPLTTVEQIAAGNETVATLAAERGVTGTGDDDQDLTALFDAVYAADEAAASGTIHRTAGSDNGGEYDALRLTVVIEETADAEAIYTDARSTAAVIDDDPNLQATATGEPVVEAVEQRAILETVLTTFLLALGVITALLVGVFRLRHRSWSLGLVAMLPVLLAIAWLIGTLWVLSIPFNAETALIVAIAIGLGTDYTVHLTDRFVTERRAGGRRNALRLTLVETGGAVLASGVTTMAGFGLLMLTIIPSLQRFGFVTAVVTGYALMATLVVLPALLVLWDRRLTTLDSEGVT</sequence>
<dbReference type="PROSITE" id="PS50156">
    <property type="entry name" value="SSD"/>
    <property type="match status" value="2"/>
</dbReference>
<evidence type="ECO:0000256" key="4">
    <source>
        <dbReference type="ARBA" id="ARBA00022989"/>
    </source>
</evidence>
<dbReference type="Proteomes" id="UP000198397">
    <property type="component" value="Unassembled WGS sequence"/>
</dbReference>
<feature type="transmembrane region" description="Helical" evidence="6">
    <location>
        <begin position="708"/>
        <end position="730"/>
    </location>
</feature>
<keyword evidence="2" id="KW-1003">Cell membrane</keyword>